<protein>
    <submittedName>
        <fullName evidence="1">Uncharacterized protein</fullName>
    </submittedName>
</protein>
<reference evidence="1" key="1">
    <citation type="journal article" date="2015" name="Nature">
        <title>Complex archaea that bridge the gap between prokaryotes and eukaryotes.</title>
        <authorList>
            <person name="Spang A."/>
            <person name="Saw J.H."/>
            <person name="Jorgensen S.L."/>
            <person name="Zaremba-Niedzwiedzka K."/>
            <person name="Martijn J."/>
            <person name="Lind A.E."/>
            <person name="van Eijk R."/>
            <person name="Schleper C."/>
            <person name="Guy L."/>
            <person name="Ettema T.J."/>
        </authorList>
    </citation>
    <scope>NUCLEOTIDE SEQUENCE</scope>
</reference>
<sequence length="152" mass="16979">MPFIEIKGRRIETTLKEDIAFTDCVGKRRRAGVPGDEAREQCAVELGLIEAETTREEGKEGSRRYTDAEIAEITGSVHDTVARETSTVIAGFRPMYTKFEHLPAAQLNQALEGMKQRIENEGLEGYIARKRKDWGDGATNAALQELKRKGLL</sequence>
<evidence type="ECO:0000313" key="1">
    <source>
        <dbReference type="EMBL" id="KKL97642.1"/>
    </source>
</evidence>
<dbReference type="AlphaFoldDB" id="A0A0F9JF66"/>
<gene>
    <name evidence="1" type="ORF">LCGC14_1832430</name>
</gene>
<comment type="caution">
    <text evidence="1">The sequence shown here is derived from an EMBL/GenBank/DDBJ whole genome shotgun (WGS) entry which is preliminary data.</text>
</comment>
<name>A0A0F9JF66_9ZZZZ</name>
<proteinExistence type="predicted"/>
<accession>A0A0F9JF66</accession>
<organism evidence="1">
    <name type="scientific">marine sediment metagenome</name>
    <dbReference type="NCBI Taxonomy" id="412755"/>
    <lineage>
        <taxon>unclassified sequences</taxon>
        <taxon>metagenomes</taxon>
        <taxon>ecological metagenomes</taxon>
    </lineage>
</organism>
<dbReference type="EMBL" id="LAZR01018118">
    <property type="protein sequence ID" value="KKL97642.1"/>
    <property type="molecule type" value="Genomic_DNA"/>
</dbReference>